<evidence type="ECO:0000256" key="3">
    <source>
        <dbReference type="ARBA" id="ARBA00022917"/>
    </source>
</evidence>
<dbReference type="InterPro" id="IPR040079">
    <property type="entry name" value="Glutathione_S-Trfase"/>
</dbReference>
<dbReference type="Gene3D" id="3.30.70.1010">
    <property type="entry name" value="Translation elongation factor EF1B, gamma chain, conserved domain"/>
    <property type="match status" value="1"/>
</dbReference>
<dbReference type="GO" id="GO:0005634">
    <property type="term" value="C:nucleus"/>
    <property type="evidence" value="ECO:0007669"/>
    <property type="project" value="TreeGrafter"/>
</dbReference>
<reference evidence="8 9" key="1">
    <citation type="submission" date="2016-03" db="EMBL/GenBank/DDBJ databases">
        <authorList>
            <person name="Devillers H."/>
        </authorList>
    </citation>
    <scope>NUCLEOTIDE SEQUENCE [LARGE SCALE GENOMIC DNA]</scope>
    <source>
        <strain evidence="8">CBS 6772</strain>
    </source>
</reference>
<dbReference type="GO" id="GO:0003746">
    <property type="term" value="F:translation elongation factor activity"/>
    <property type="evidence" value="ECO:0007669"/>
    <property type="project" value="UniProtKB-UniRule"/>
</dbReference>
<keyword evidence="3 4" id="KW-0648">Protein biosynthesis</keyword>
<dbReference type="InterPro" id="IPR001662">
    <property type="entry name" value="EF1B_G_C"/>
</dbReference>
<dbReference type="Gene3D" id="3.40.30.10">
    <property type="entry name" value="Glutaredoxin"/>
    <property type="match status" value="1"/>
</dbReference>
<dbReference type="SUPFAM" id="SSF52833">
    <property type="entry name" value="Thioredoxin-like"/>
    <property type="match status" value="1"/>
</dbReference>
<feature type="compositionally biased region" description="Basic and acidic residues" evidence="5">
    <location>
        <begin position="236"/>
        <end position="252"/>
    </location>
</feature>
<dbReference type="EMBL" id="LT598485">
    <property type="protein sequence ID" value="SCW00828.1"/>
    <property type="molecule type" value="Genomic_DNA"/>
</dbReference>
<dbReference type="OrthoDB" id="249703at2759"/>
<feature type="compositionally biased region" description="Basic and acidic residues" evidence="5">
    <location>
        <begin position="217"/>
        <end position="226"/>
    </location>
</feature>
<dbReference type="InterPro" id="IPR004045">
    <property type="entry name" value="Glutathione_S-Trfase_N"/>
</dbReference>
<dbReference type="FunFam" id="3.30.70.1010:FF:000001">
    <property type="entry name" value="Elongation factor 1-gamma 1"/>
    <property type="match status" value="1"/>
</dbReference>
<evidence type="ECO:0000256" key="4">
    <source>
        <dbReference type="PROSITE-ProRule" id="PRU00519"/>
    </source>
</evidence>
<dbReference type="PANTHER" id="PTHR43986:SF1">
    <property type="entry name" value="ELONGATION FACTOR 1-GAMMA"/>
    <property type="match status" value="1"/>
</dbReference>
<dbReference type="InterPro" id="IPR036433">
    <property type="entry name" value="EF1B_G_C_sf"/>
</dbReference>
<dbReference type="SFLD" id="SFLDS00019">
    <property type="entry name" value="Glutathione_Transferase_(cytos"/>
    <property type="match status" value="1"/>
</dbReference>
<dbReference type="Pfam" id="PF02798">
    <property type="entry name" value="GST_N"/>
    <property type="match status" value="1"/>
</dbReference>
<dbReference type="PROSITE" id="PS50040">
    <property type="entry name" value="EF1G_C"/>
    <property type="match status" value="1"/>
</dbReference>
<dbReference type="InterPro" id="IPR036282">
    <property type="entry name" value="Glutathione-S-Trfase_C_sf"/>
</dbReference>
<evidence type="ECO:0000259" key="7">
    <source>
        <dbReference type="PROSITE" id="PS50405"/>
    </source>
</evidence>
<evidence type="ECO:0000313" key="8">
    <source>
        <dbReference type="EMBL" id="SCW00828.1"/>
    </source>
</evidence>
<dbReference type="GO" id="GO:0005737">
    <property type="term" value="C:cytoplasm"/>
    <property type="evidence" value="ECO:0007669"/>
    <property type="project" value="TreeGrafter"/>
</dbReference>
<dbReference type="SMART" id="SM01183">
    <property type="entry name" value="EF1G"/>
    <property type="match status" value="1"/>
</dbReference>
<organism evidence="8 9">
    <name type="scientific">Lachancea fermentati</name>
    <name type="common">Zygosaccharomyces fermentati</name>
    <dbReference type="NCBI Taxonomy" id="4955"/>
    <lineage>
        <taxon>Eukaryota</taxon>
        <taxon>Fungi</taxon>
        <taxon>Dikarya</taxon>
        <taxon>Ascomycota</taxon>
        <taxon>Saccharomycotina</taxon>
        <taxon>Saccharomycetes</taxon>
        <taxon>Saccharomycetales</taxon>
        <taxon>Saccharomycetaceae</taxon>
        <taxon>Lachancea</taxon>
    </lineage>
</organism>
<dbReference type="CDD" id="cd03181">
    <property type="entry name" value="GST_C_EF1Bgamma_like"/>
    <property type="match status" value="1"/>
</dbReference>
<dbReference type="Proteomes" id="UP000190831">
    <property type="component" value="Chromosome C"/>
</dbReference>
<dbReference type="STRING" id="4955.A0A1G4MAU9"/>
<dbReference type="InterPro" id="IPR004046">
    <property type="entry name" value="GST_C"/>
</dbReference>
<dbReference type="InterPro" id="IPR036249">
    <property type="entry name" value="Thioredoxin-like_sf"/>
</dbReference>
<evidence type="ECO:0000256" key="1">
    <source>
        <dbReference type="ARBA" id="ARBA00004815"/>
    </source>
</evidence>
<dbReference type="InterPro" id="IPR010987">
    <property type="entry name" value="Glutathione-S-Trfase_C-like"/>
</dbReference>
<dbReference type="FunFam" id="3.40.30.10:FF:000142">
    <property type="entry name" value="Elongation factor 1 gamma"/>
    <property type="match status" value="1"/>
</dbReference>
<name>A0A1G4MAU9_LACFM</name>
<dbReference type="SUPFAM" id="SSF47616">
    <property type="entry name" value="GST C-terminal domain-like"/>
    <property type="match status" value="1"/>
</dbReference>
<dbReference type="GO" id="GO:0005085">
    <property type="term" value="F:guanyl-nucleotide exchange factor activity"/>
    <property type="evidence" value="ECO:0007669"/>
    <property type="project" value="UniProtKB-ARBA"/>
</dbReference>
<dbReference type="InterPro" id="IPR050802">
    <property type="entry name" value="EF-GSTs"/>
</dbReference>
<sequence>MSQGTLYVNGLARGILPQSLIETWKLDIKVEQTDCEVFAKEFPMAKIPAFIGPNGFHLTEVMAVLYYLVNQNEDEKVKEVLLGATVEERAQVIRWLSFFNSEWAAAFAAAAGYLLGLVPYNKKMLEEKMAYLDKCIGVAEARLRDYTYLATESISLADLFAASIVGFAQTLIYGQDWRVKHPVLFRWFNTVAAHPVIANCVDQSKFLKESKQYVAPKKEKAKKEPAAPKPKAAAPAKEEEAKPAETPKKPKHPLEALGRATFSLEDWKRKYSNEDTRPVALPWFWEHYNPEEFSIWRVDYKYNDELTMTFMSNNLVGGFFNRLSASVKYMFGSLVVYGENNNNGIIGAVMVRGQEFAPAFDVAPDWESYAYTKLDPTKEEDKEFINNMWAWDKPVVVNGESKEIVDGKVLK</sequence>
<evidence type="ECO:0000256" key="5">
    <source>
        <dbReference type="SAM" id="MobiDB-lite"/>
    </source>
</evidence>
<feature type="domain" description="EF-1-gamma C-terminal" evidence="6">
    <location>
        <begin position="250"/>
        <end position="411"/>
    </location>
</feature>
<dbReference type="Pfam" id="PF00043">
    <property type="entry name" value="GST_C"/>
    <property type="match status" value="1"/>
</dbReference>
<protein>
    <submittedName>
        <fullName evidence="8">LAFE_0C12904g1_1</fullName>
    </submittedName>
</protein>
<dbReference type="PROSITE" id="PS50405">
    <property type="entry name" value="GST_CTER"/>
    <property type="match status" value="1"/>
</dbReference>
<dbReference type="PANTHER" id="PTHR43986">
    <property type="entry name" value="ELONGATION FACTOR 1-GAMMA"/>
    <property type="match status" value="1"/>
</dbReference>
<evidence type="ECO:0000256" key="2">
    <source>
        <dbReference type="ARBA" id="ARBA00022768"/>
    </source>
</evidence>
<dbReference type="SUPFAM" id="SSF89942">
    <property type="entry name" value="eEF1-gamma domain"/>
    <property type="match status" value="1"/>
</dbReference>
<evidence type="ECO:0000259" key="6">
    <source>
        <dbReference type="PROSITE" id="PS50040"/>
    </source>
</evidence>
<comment type="pathway">
    <text evidence="1">Protein biosynthesis; polypeptide chain elongation.</text>
</comment>
<dbReference type="Pfam" id="PF00647">
    <property type="entry name" value="EF1G"/>
    <property type="match status" value="1"/>
</dbReference>
<dbReference type="OMA" id="VQWATEN"/>
<dbReference type="AlphaFoldDB" id="A0A1G4MAU9"/>
<dbReference type="Gene3D" id="1.20.1050.10">
    <property type="match status" value="1"/>
</dbReference>
<gene>
    <name evidence="8" type="ORF">LAFE_0C12904G</name>
</gene>
<feature type="region of interest" description="Disordered" evidence="5">
    <location>
        <begin position="217"/>
        <end position="252"/>
    </location>
</feature>
<feature type="domain" description="GST C-terminal" evidence="7">
    <location>
        <begin position="85"/>
        <end position="214"/>
    </location>
</feature>
<evidence type="ECO:0000313" key="9">
    <source>
        <dbReference type="Proteomes" id="UP000190831"/>
    </source>
</evidence>
<keyword evidence="2 4" id="KW-0251">Elongation factor</keyword>
<keyword evidence="9" id="KW-1185">Reference proteome</keyword>
<proteinExistence type="predicted"/>
<dbReference type="FunFam" id="1.20.1050.10:FF:000006">
    <property type="entry name" value="Elongation factor 1 gamma"/>
    <property type="match status" value="1"/>
</dbReference>
<accession>A0A1G4MAU9</accession>